<evidence type="ECO:0000313" key="1">
    <source>
        <dbReference type="EMBL" id="CAG7619057.1"/>
    </source>
</evidence>
<gene>
    <name evidence="1" type="ORF">PAECIP111802_00581</name>
</gene>
<proteinExistence type="predicted"/>
<protein>
    <recommendedName>
        <fullName evidence="3">HAD family hydrolase</fullName>
    </recommendedName>
</protein>
<sequence length="807" mass="90481">MLRNSDFEISTHNMELWKYDQYLSEFVPAASDVRLLSLDVFDTLLLRACGKPSDVFLHIAEEAHRQAVLLPSVTPNEFASMRISAESQARDKQWAAHKHSEVTLHEIYEQFPSHVGDREQLQFLELEAEKRYCYLNPNIVSLMRCCRNQGTKVALVSDMYLSAVQMANLLEAAGLDMTMVDRILVSSETKGDKVSGRLFDTLLAAFPAVDRSAVIHIGDSYRADIMGAESRGIRSVHYNVIPETFESAYHWESIRHGEVLPELRSLRKLAGASLVSGDYDEKQRHFHALGAGMFGPFLQALCDWVIDICVQENRTAIHPLMREGYLLGPMLQRAVRFRGLDIQVVPIYVSRQAVYLPSLSGFGEAELESLLQKGVTVKEAFDLLQIEDCFQTFASMHNLSPEACEREAANADPIRDLLAAYLKLDPVSAAINAAIVSERTRFIAYLHQTCGEAPELLTLDIGFHGTIQTGIDAICRLANKAMRPIHLLAVGTSGTARLLAKGHDVRCFIGSSGEHADLAAAISRSPAFLEELSMGSFGSTLRYSETGNHIIEPVTASLDIDPEQYRYKDACQEGIYAYQLYYNYFCRNRQAVSADHRAWMLPFHRLIDLPTPGEAQLLGDLTHQDNHATEQTSICEPVDENFYAHGATAFLNACNYGPSTLNVFWPQGMAARRFPYYLYLYHLRLKDSFGGLAMFVNMMLQLKRNQITHVHVYGQGGMLDQVIALLYNHGLTADCVIDTARSSGDRPWGSFRYVSLMEASRTGNHVYIVASLWDTALKQSDIERAYEGLPDRPVIFTPSPEEPFFQC</sequence>
<evidence type="ECO:0008006" key="3">
    <source>
        <dbReference type="Google" id="ProtNLM"/>
    </source>
</evidence>
<evidence type="ECO:0000313" key="2">
    <source>
        <dbReference type="Proteomes" id="UP000730618"/>
    </source>
</evidence>
<accession>A0ABM8VBA1</accession>
<dbReference type="Pfam" id="PF00702">
    <property type="entry name" value="Hydrolase"/>
    <property type="match status" value="1"/>
</dbReference>
<dbReference type="EMBL" id="CAJVCE010000001">
    <property type="protein sequence ID" value="CAG7619057.1"/>
    <property type="molecule type" value="Genomic_DNA"/>
</dbReference>
<reference evidence="1 2" key="1">
    <citation type="submission" date="2021-06" db="EMBL/GenBank/DDBJ databases">
        <authorList>
            <person name="Criscuolo A."/>
        </authorList>
    </citation>
    <scope>NUCLEOTIDE SEQUENCE [LARGE SCALE GENOMIC DNA]</scope>
    <source>
        <strain evidence="2">CIP 111802</strain>
    </source>
</reference>
<name>A0ABM8VBA1_9BACL</name>
<organism evidence="1 2">
    <name type="scientific">Paenibacillus allorhizosphaerae</name>
    <dbReference type="NCBI Taxonomy" id="2849866"/>
    <lineage>
        <taxon>Bacteria</taxon>
        <taxon>Bacillati</taxon>
        <taxon>Bacillota</taxon>
        <taxon>Bacilli</taxon>
        <taxon>Bacillales</taxon>
        <taxon>Paenibacillaceae</taxon>
        <taxon>Paenibacillus</taxon>
    </lineage>
</organism>
<keyword evidence="2" id="KW-1185">Reference proteome</keyword>
<comment type="caution">
    <text evidence="1">The sequence shown here is derived from an EMBL/GenBank/DDBJ whole genome shotgun (WGS) entry which is preliminary data.</text>
</comment>
<dbReference type="Proteomes" id="UP000730618">
    <property type="component" value="Unassembled WGS sequence"/>
</dbReference>
<dbReference type="RefSeq" id="WP_218096935.1">
    <property type="nucleotide sequence ID" value="NZ_CAJVCE010000001.1"/>
</dbReference>